<reference evidence="5 6" key="1">
    <citation type="journal article" date="2017" name="Nature">
        <title>Atmospheric trace gases support primary production in Antarctic desert surface soil.</title>
        <authorList>
            <person name="Ji M."/>
            <person name="Greening C."/>
            <person name="Vanwonterghem I."/>
            <person name="Carere C.R."/>
            <person name="Bay S.K."/>
            <person name="Steen J.A."/>
            <person name="Montgomery K."/>
            <person name="Lines T."/>
            <person name="Beardall J."/>
            <person name="van Dorst J."/>
            <person name="Snape I."/>
            <person name="Stott M.B."/>
            <person name="Hugenholtz P."/>
            <person name="Ferrari B.C."/>
        </authorList>
    </citation>
    <scope>NUCLEOTIDE SEQUENCE [LARGE SCALE GENOMIC DNA]</scope>
    <source>
        <strain evidence="5">RRmetagenome_bin12</strain>
    </source>
</reference>
<name>A0A2W5ZJA7_9BACT</name>
<keyword evidence="1" id="KW-0805">Transcription regulation</keyword>
<dbReference type="GO" id="GO:0043200">
    <property type="term" value="P:response to amino acid"/>
    <property type="evidence" value="ECO:0007669"/>
    <property type="project" value="TreeGrafter"/>
</dbReference>
<dbReference type="SUPFAM" id="SSF46785">
    <property type="entry name" value="Winged helix' DNA-binding domain"/>
    <property type="match status" value="1"/>
</dbReference>
<keyword evidence="3" id="KW-0804">Transcription</keyword>
<dbReference type="PROSITE" id="PS50956">
    <property type="entry name" value="HTH_ASNC_2"/>
    <property type="match status" value="1"/>
</dbReference>
<dbReference type="AlphaFoldDB" id="A0A2W5ZJA7"/>
<dbReference type="InterPro" id="IPR019888">
    <property type="entry name" value="Tscrpt_reg_AsnC-like"/>
</dbReference>
<dbReference type="GO" id="GO:0005829">
    <property type="term" value="C:cytosol"/>
    <property type="evidence" value="ECO:0007669"/>
    <property type="project" value="TreeGrafter"/>
</dbReference>
<evidence type="ECO:0000259" key="4">
    <source>
        <dbReference type="PROSITE" id="PS50956"/>
    </source>
</evidence>
<dbReference type="Pfam" id="PF01037">
    <property type="entry name" value="AsnC_trans_reg"/>
    <property type="match status" value="1"/>
</dbReference>
<evidence type="ECO:0000256" key="2">
    <source>
        <dbReference type="ARBA" id="ARBA00023125"/>
    </source>
</evidence>
<keyword evidence="2" id="KW-0238">DNA-binding</keyword>
<dbReference type="PRINTS" id="PR00033">
    <property type="entry name" value="HTHASNC"/>
</dbReference>
<dbReference type="InterPro" id="IPR036390">
    <property type="entry name" value="WH_DNA-bd_sf"/>
</dbReference>
<dbReference type="EMBL" id="QHBU01000015">
    <property type="protein sequence ID" value="PZR83987.1"/>
    <property type="molecule type" value="Genomic_DNA"/>
</dbReference>
<evidence type="ECO:0000313" key="6">
    <source>
        <dbReference type="Proteomes" id="UP000248724"/>
    </source>
</evidence>
<evidence type="ECO:0000256" key="1">
    <source>
        <dbReference type="ARBA" id="ARBA00023015"/>
    </source>
</evidence>
<dbReference type="Pfam" id="PF13404">
    <property type="entry name" value="HTH_AsnC-type"/>
    <property type="match status" value="1"/>
</dbReference>
<dbReference type="InterPro" id="IPR011008">
    <property type="entry name" value="Dimeric_a/b-barrel"/>
</dbReference>
<dbReference type="InterPro" id="IPR036388">
    <property type="entry name" value="WH-like_DNA-bd_sf"/>
</dbReference>
<accession>A0A2W5ZJA7</accession>
<feature type="domain" description="HTH asnC-type" evidence="4">
    <location>
        <begin position="3"/>
        <end position="64"/>
    </location>
</feature>
<dbReference type="InterPro" id="IPR019887">
    <property type="entry name" value="Tscrpt_reg_AsnC/Lrp_C"/>
</dbReference>
<sequence>MTIDRLDASVIAALRENPRVGLLEIARRLGVARGTVQARLAKLEQRRVITGYGPEIDAAALGYSISAFMFIELAQGRLAEAVEVMRGMPELLEADAISGPQDVICRVVARDTEHLQELVNELLRAPAIRRCTSYIVLSRQVPPRTGPLVQAAGARG</sequence>
<dbReference type="SUPFAM" id="SSF54909">
    <property type="entry name" value="Dimeric alpha+beta barrel"/>
    <property type="match status" value="1"/>
</dbReference>
<protein>
    <submittedName>
        <fullName evidence="5">AsnC family transcriptional regulator</fullName>
    </submittedName>
</protein>
<dbReference type="Gene3D" id="1.10.10.10">
    <property type="entry name" value="Winged helix-like DNA-binding domain superfamily/Winged helix DNA-binding domain"/>
    <property type="match status" value="1"/>
</dbReference>
<comment type="caution">
    <text evidence="5">The sequence shown here is derived from an EMBL/GenBank/DDBJ whole genome shotgun (WGS) entry which is preliminary data.</text>
</comment>
<organism evidence="5 6">
    <name type="scientific">Candidatus Aeolococcus gillhamiae</name>
    <dbReference type="NCBI Taxonomy" id="3127015"/>
    <lineage>
        <taxon>Bacteria</taxon>
        <taxon>Bacillati</taxon>
        <taxon>Candidatus Dormiibacterota</taxon>
        <taxon>Candidatus Dormibacteria</taxon>
        <taxon>Candidatus Aeolococcales</taxon>
        <taxon>Candidatus Aeolococcaceae</taxon>
        <taxon>Candidatus Aeolococcus</taxon>
    </lineage>
</organism>
<dbReference type="InterPro" id="IPR000485">
    <property type="entry name" value="AsnC-type_HTH_dom"/>
</dbReference>
<dbReference type="SMART" id="SM00344">
    <property type="entry name" value="HTH_ASNC"/>
    <property type="match status" value="1"/>
</dbReference>
<dbReference type="PANTHER" id="PTHR30154">
    <property type="entry name" value="LEUCINE-RESPONSIVE REGULATORY PROTEIN"/>
    <property type="match status" value="1"/>
</dbReference>
<evidence type="ECO:0000256" key="3">
    <source>
        <dbReference type="ARBA" id="ARBA00023163"/>
    </source>
</evidence>
<evidence type="ECO:0000313" key="5">
    <source>
        <dbReference type="EMBL" id="PZR83987.1"/>
    </source>
</evidence>
<proteinExistence type="predicted"/>
<dbReference type="PANTHER" id="PTHR30154:SF34">
    <property type="entry name" value="TRANSCRIPTIONAL REGULATOR AZLB"/>
    <property type="match status" value="1"/>
</dbReference>
<gene>
    <name evidence="5" type="ORF">DLM65_00780</name>
</gene>
<dbReference type="Gene3D" id="3.30.70.920">
    <property type="match status" value="1"/>
</dbReference>
<dbReference type="Proteomes" id="UP000248724">
    <property type="component" value="Unassembled WGS sequence"/>
</dbReference>
<dbReference type="GO" id="GO:0043565">
    <property type="term" value="F:sequence-specific DNA binding"/>
    <property type="evidence" value="ECO:0007669"/>
    <property type="project" value="InterPro"/>
</dbReference>